<evidence type="ECO:0000256" key="9">
    <source>
        <dbReference type="ARBA" id="ARBA00023224"/>
    </source>
</evidence>
<dbReference type="GO" id="GO:0004984">
    <property type="term" value="F:olfactory receptor activity"/>
    <property type="evidence" value="ECO:0007669"/>
    <property type="project" value="InterPro"/>
</dbReference>
<organism evidence="12 13">
    <name type="scientific">Chironomus riparius</name>
    <dbReference type="NCBI Taxonomy" id="315576"/>
    <lineage>
        <taxon>Eukaryota</taxon>
        <taxon>Metazoa</taxon>
        <taxon>Ecdysozoa</taxon>
        <taxon>Arthropoda</taxon>
        <taxon>Hexapoda</taxon>
        <taxon>Insecta</taxon>
        <taxon>Pterygota</taxon>
        <taxon>Neoptera</taxon>
        <taxon>Endopterygota</taxon>
        <taxon>Diptera</taxon>
        <taxon>Nematocera</taxon>
        <taxon>Chironomoidea</taxon>
        <taxon>Chironomidae</taxon>
        <taxon>Chironominae</taxon>
        <taxon>Chironomus</taxon>
    </lineage>
</organism>
<feature type="transmembrane region" description="Helical" evidence="11">
    <location>
        <begin position="437"/>
        <end position="464"/>
    </location>
</feature>
<dbReference type="PANTHER" id="PTHR21137">
    <property type="entry name" value="ODORANT RECEPTOR"/>
    <property type="match status" value="1"/>
</dbReference>
<feature type="transmembrane region" description="Helical" evidence="11">
    <location>
        <begin position="832"/>
        <end position="853"/>
    </location>
</feature>
<dbReference type="AlphaFoldDB" id="A0A9N9RS47"/>
<dbReference type="GO" id="GO:0005886">
    <property type="term" value="C:plasma membrane"/>
    <property type="evidence" value="ECO:0007669"/>
    <property type="project" value="UniProtKB-SubCell"/>
</dbReference>
<accession>A0A9N9RS47</accession>
<keyword evidence="13" id="KW-1185">Reference proteome</keyword>
<keyword evidence="10" id="KW-0175">Coiled coil</keyword>
<keyword evidence="8" id="KW-0675">Receptor</keyword>
<keyword evidence="9" id="KW-0807">Transducer</keyword>
<keyword evidence="4 11" id="KW-0812">Transmembrane</keyword>
<feature type="transmembrane region" description="Helical" evidence="11">
    <location>
        <begin position="523"/>
        <end position="550"/>
    </location>
</feature>
<dbReference type="GO" id="GO:0005549">
    <property type="term" value="F:odorant binding"/>
    <property type="evidence" value="ECO:0007669"/>
    <property type="project" value="InterPro"/>
</dbReference>
<reference evidence="12" key="2">
    <citation type="submission" date="2022-10" db="EMBL/GenBank/DDBJ databases">
        <authorList>
            <consortium name="ENA_rothamsted_submissions"/>
            <consortium name="culmorum"/>
            <person name="King R."/>
        </authorList>
    </citation>
    <scope>NUCLEOTIDE SEQUENCE</scope>
</reference>
<feature type="coiled-coil region" evidence="10">
    <location>
        <begin position="100"/>
        <end position="128"/>
    </location>
</feature>
<feature type="transmembrane region" description="Helical" evidence="11">
    <location>
        <begin position="65"/>
        <end position="90"/>
    </location>
</feature>
<protein>
    <recommendedName>
        <fullName evidence="14">Odorant receptor</fullName>
    </recommendedName>
</protein>
<feature type="transmembrane region" description="Helical" evidence="11">
    <location>
        <begin position="745"/>
        <end position="767"/>
    </location>
</feature>
<proteinExistence type="predicted"/>
<evidence type="ECO:0000313" key="13">
    <source>
        <dbReference type="Proteomes" id="UP001153620"/>
    </source>
</evidence>
<feature type="transmembrane region" description="Helical" evidence="11">
    <location>
        <begin position="7"/>
        <end position="30"/>
    </location>
</feature>
<keyword evidence="2" id="KW-1003">Cell membrane</keyword>
<dbReference type="InterPro" id="IPR004117">
    <property type="entry name" value="7tm6_olfct_rcpt"/>
</dbReference>
<evidence type="ECO:0000256" key="2">
    <source>
        <dbReference type="ARBA" id="ARBA00022475"/>
    </source>
</evidence>
<feature type="transmembrane region" description="Helical" evidence="11">
    <location>
        <begin position="142"/>
        <end position="162"/>
    </location>
</feature>
<feature type="transmembrane region" description="Helical" evidence="11">
    <location>
        <begin position="295"/>
        <end position="315"/>
    </location>
</feature>
<dbReference type="Proteomes" id="UP001153620">
    <property type="component" value="Chromosome 2"/>
</dbReference>
<evidence type="ECO:0000256" key="11">
    <source>
        <dbReference type="SAM" id="Phobius"/>
    </source>
</evidence>
<sequence>MTRIEKFYYILCGIFTAQFCLMPLVFQLYARYTRVDMDWGHIYSLNMPFDQTQPVVYEMIYIAEFWITIYSVSFAICTDLLFACLMQILVMEFKILGQIMSEIDEAVAEKEEEAMKELKKLIGIHQQLIEVSEKLEKTFSPLLLINAFGSIVSLCTACFLSVSGIGNYFIAKYFIFPFAISVQIFTQCYFSQELIDSSASISTSAYSTEWYLHNMKFKQLVLQVIARAQKAQTVTAYKFFDMSLETFNWLSMNQQSSHCILFRDFLRCETTSKLIGFSFFTKHDIWSNKWKKLNWFMYPIVLIVLLILEVISFIISVKNNLMVQMIDNIFCIGLLFIILFKIYFLFYRNRANIFEVIEELDKHFPHSGVDQLTFKAQKYFMDLKIVETVYYVTFTIITIQFCSMPFLHQIYARIQSIDIEWELILPVYLPFDELQPIVYYIILIIDIWLIISSLVWIACTDLLFASLMQVLIMEFDILGQLISDIDMTYEIDAIKELKKIVDIHQELIIISEKLEEIFAPLEFINAFGSITALCTAAFLAASKISGYFVVKYWTFPLGVPMQIFNQCYFTQLLIDSSKSISESVYGIDWSSKSVHLQRFLIQIMIRSQKHQTITACMFFEMSLENFALSLNIMIENIMFGGLFVLSLVQMYVVFYRNQFKIIEIVEKLEKHFPNSGFDQLTFDVQKYLKTTKWHEKGYYFITTLVILHFTMMPFIHQIYGIVTSTSVELELILSLYLPFDYLQPLLYGFIYFIQLWIIVFVTFYYICTDMIFANLTQILCLELDILGQNMDEIDPADDEEVAMKELKKLVYIHQQLIEASENLNEVFSPLQLINAFGSIAALCTAIFLVMSGISNYFIAKYFLLPIVISVQILTQCYFSQRLIDSSTSISASAYNIKWYSGSIKFQRLVLQIMIVNTSYSYFSVLQGTYGS</sequence>
<evidence type="ECO:0000256" key="7">
    <source>
        <dbReference type="ARBA" id="ARBA00023136"/>
    </source>
</evidence>
<evidence type="ECO:0000256" key="10">
    <source>
        <dbReference type="SAM" id="Coils"/>
    </source>
</evidence>
<dbReference type="GO" id="GO:0007165">
    <property type="term" value="P:signal transduction"/>
    <property type="evidence" value="ECO:0007669"/>
    <property type="project" value="UniProtKB-KW"/>
</dbReference>
<dbReference type="EMBL" id="OU895878">
    <property type="protein sequence ID" value="CAG9801763.1"/>
    <property type="molecule type" value="Genomic_DNA"/>
</dbReference>
<evidence type="ECO:0000256" key="3">
    <source>
        <dbReference type="ARBA" id="ARBA00022606"/>
    </source>
</evidence>
<dbReference type="PANTHER" id="PTHR21137:SF35">
    <property type="entry name" value="ODORANT RECEPTOR 19A-RELATED"/>
    <property type="match status" value="1"/>
</dbReference>
<evidence type="ECO:0000256" key="1">
    <source>
        <dbReference type="ARBA" id="ARBA00004651"/>
    </source>
</evidence>
<evidence type="ECO:0000313" key="12">
    <source>
        <dbReference type="EMBL" id="CAG9801763.1"/>
    </source>
</evidence>
<feature type="transmembrane region" description="Helical" evidence="11">
    <location>
        <begin position="168"/>
        <end position="190"/>
    </location>
</feature>
<dbReference type="OrthoDB" id="8185860at2759"/>
<feature type="transmembrane region" description="Helical" evidence="11">
    <location>
        <begin position="388"/>
        <end position="407"/>
    </location>
</feature>
<feature type="transmembrane region" description="Helical" evidence="11">
    <location>
        <begin position="698"/>
        <end position="719"/>
    </location>
</feature>
<gene>
    <name evidence="12" type="ORF">CHIRRI_LOCUS4684</name>
</gene>
<name>A0A9N9RS47_9DIPT</name>
<keyword evidence="5" id="KW-0552">Olfaction</keyword>
<feature type="transmembrane region" description="Helical" evidence="11">
    <location>
        <begin position="321"/>
        <end position="344"/>
    </location>
</feature>
<keyword evidence="6 11" id="KW-1133">Transmembrane helix</keyword>
<evidence type="ECO:0000256" key="5">
    <source>
        <dbReference type="ARBA" id="ARBA00022725"/>
    </source>
</evidence>
<feature type="transmembrane region" description="Helical" evidence="11">
    <location>
        <begin position="632"/>
        <end position="654"/>
    </location>
</feature>
<evidence type="ECO:0000256" key="4">
    <source>
        <dbReference type="ARBA" id="ARBA00022692"/>
    </source>
</evidence>
<keyword evidence="7 11" id="KW-0472">Membrane</keyword>
<reference evidence="12" key="1">
    <citation type="submission" date="2022-01" db="EMBL/GenBank/DDBJ databases">
        <authorList>
            <person name="King R."/>
        </authorList>
    </citation>
    <scope>NUCLEOTIDE SEQUENCE</scope>
</reference>
<comment type="subcellular location">
    <subcellularLocation>
        <location evidence="1">Cell membrane</location>
        <topology evidence="1">Multi-pass membrane protein</topology>
    </subcellularLocation>
</comment>
<evidence type="ECO:0000256" key="6">
    <source>
        <dbReference type="ARBA" id="ARBA00022989"/>
    </source>
</evidence>
<evidence type="ECO:0000256" key="8">
    <source>
        <dbReference type="ARBA" id="ARBA00023170"/>
    </source>
</evidence>
<keyword evidence="3" id="KW-0716">Sensory transduction</keyword>
<evidence type="ECO:0008006" key="14">
    <source>
        <dbReference type="Google" id="ProtNLM"/>
    </source>
</evidence>
<dbReference type="Pfam" id="PF02949">
    <property type="entry name" value="7tm_6"/>
    <property type="match status" value="3"/>
</dbReference>